<evidence type="ECO:0000313" key="1">
    <source>
        <dbReference type="EMBL" id="CAA9297564.1"/>
    </source>
</evidence>
<sequence>MEASSALVLSTDALAAALLGALVELEGYAPRFAHADEPARDALRRLRPAVVLIDCGWAEACGAAVIGPATMIGVRVLLFGRPAVAHVVRACAEEFGVPVLALPPAPGELRQALAERAG</sequence>
<dbReference type="EMBL" id="CADCTU010000128">
    <property type="protein sequence ID" value="CAA9297564.1"/>
    <property type="molecule type" value="Genomic_DNA"/>
</dbReference>
<reference evidence="1" key="1">
    <citation type="submission" date="2020-02" db="EMBL/GenBank/DDBJ databases">
        <authorList>
            <person name="Meier V. D."/>
        </authorList>
    </citation>
    <scope>NUCLEOTIDE SEQUENCE</scope>
    <source>
        <strain evidence="1">AVDCRST_MAG11</strain>
    </source>
</reference>
<protein>
    <recommendedName>
        <fullName evidence="2">Response regulatory domain-containing protein</fullName>
    </recommendedName>
</protein>
<dbReference type="AlphaFoldDB" id="A0A6J4K6E1"/>
<accession>A0A6J4K6E1</accession>
<proteinExistence type="predicted"/>
<evidence type="ECO:0008006" key="2">
    <source>
        <dbReference type="Google" id="ProtNLM"/>
    </source>
</evidence>
<gene>
    <name evidence="1" type="ORF">AVDCRST_MAG11-601</name>
</gene>
<organism evidence="1">
    <name type="scientific">uncultured Gemmatimonadaceae bacterium</name>
    <dbReference type="NCBI Taxonomy" id="246130"/>
    <lineage>
        <taxon>Bacteria</taxon>
        <taxon>Pseudomonadati</taxon>
        <taxon>Gemmatimonadota</taxon>
        <taxon>Gemmatimonadia</taxon>
        <taxon>Gemmatimonadales</taxon>
        <taxon>Gemmatimonadaceae</taxon>
        <taxon>environmental samples</taxon>
    </lineage>
</organism>
<name>A0A6J4K6E1_9BACT</name>